<gene>
    <name evidence="1" type="ORF">C4K07_0658</name>
</gene>
<sequence length="39" mass="4266">MPAMASVLALHFLDGVHIRSCGNGGWRFRPYGDSLFTNA</sequence>
<evidence type="ECO:0000313" key="2">
    <source>
        <dbReference type="Proteomes" id="UP000280455"/>
    </source>
</evidence>
<dbReference type="AlphaFoldDB" id="A0AAD1E4P8"/>
<name>A0AAD1E4P8_9PSED</name>
<dbReference type="EMBL" id="CP027750">
    <property type="protein sequence ID" value="AZE27470.1"/>
    <property type="molecule type" value="Genomic_DNA"/>
</dbReference>
<evidence type="ECO:0000313" key="1">
    <source>
        <dbReference type="EMBL" id="AZE27470.1"/>
    </source>
</evidence>
<dbReference type="Proteomes" id="UP000280455">
    <property type="component" value="Chromosome"/>
</dbReference>
<protein>
    <submittedName>
        <fullName evidence="1">Uncharacterized protein</fullName>
    </submittedName>
</protein>
<proteinExistence type="predicted"/>
<organism evidence="1 2">
    <name type="scientific">Pseudomonas chlororaphis subsp. aureofaciens</name>
    <dbReference type="NCBI Taxonomy" id="587851"/>
    <lineage>
        <taxon>Bacteria</taxon>
        <taxon>Pseudomonadati</taxon>
        <taxon>Pseudomonadota</taxon>
        <taxon>Gammaproteobacteria</taxon>
        <taxon>Pseudomonadales</taxon>
        <taxon>Pseudomonadaceae</taxon>
        <taxon>Pseudomonas</taxon>
    </lineage>
</organism>
<reference evidence="1 2" key="1">
    <citation type="submission" date="2018-03" db="EMBL/GenBank/DDBJ databases">
        <title>Diversity of phytobeneficial traits revealed by whole-genome analysis of worldwide-isolated phenazine-producing Pseudomonas spp.</title>
        <authorList>
            <person name="Biessy A."/>
            <person name="Novinscak A."/>
            <person name="Blom J."/>
            <person name="Leger G."/>
            <person name="Thomashow L.S."/>
            <person name="Cazorla F.M."/>
            <person name="Josic D."/>
            <person name="Filion M."/>
        </authorList>
    </citation>
    <scope>NUCLEOTIDE SEQUENCE [LARGE SCALE GENOMIC DNA]</scope>
    <source>
        <strain evidence="1 2">ChPhzS24</strain>
    </source>
</reference>
<accession>A0AAD1E4P8</accession>